<evidence type="ECO:0000256" key="12">
    <source>
        <dbReference type="ARBA" id="ARBA00023136"/>
    </source>
</evidence>
<dbReference type="InterPro" id="IPR023741">
    <property type="entry name" value="Lipoate_ligase_A"/>
</dbReference>
<dbReference type="FunFam" id="3.30.930.10:FF:000024">
    <property type="entry name" value="Lipoate-protein ligase A"/>
    <property type="match status" value="1"/>
</dbReference>
<dbReference type="EMBL" id="ABHU01000001">
    <property type="protein sequence ID" value="EDU93329.1"/>
    <property type="molecule type" value="Genomic_DNA"/>
</dbReference>
<dbReference type="NCBIfam" id="NF008419">
    <property type="entry name" value="PRK11246.1"/>
    <property type="match status" value="1"/>
</dbReference>
<gene>
    <name evidence="14" type="primary">lplA</name>
    <name evidence="16" type="ORF">ECH7EC869_5385</name>
</gene>
<evidence type="ECO:0000313" key="16">
    <source>
        <dbReference type="EMBL" id="EDU93329.1"/>
    </source>
</evidence>
<comment type="similarity">
    <text evidence="14">Belongs to the LplA family.</text>
</comment>
<dbReference type="AlphaFoldDB" id="A0A0H3Q3D6"/>
<dbReference type="GO" id="GO:0009249">
    <property type="term" value="P:protein lipoylation"/>
    <property type="evidence" value="ECO:0007669"/>
    <property type="project" value="UniProtKB-UniRule"/>
</dbReference>
<comment type="pathway">
    <text evidence="2 14">Protein modification; protein lipoylation via exogenous pathway; protein N(6)-(lipoyl)lysine from lipoate: step 2/2.</text>
</comment>
<dbReference type="PANTHER" id="PTHR12561">
    <property type="entry name" value="LIPOATE-PROTEIN LIGASE"/>
    <property type="match status" value="1"/>
</dbReference>
<comment type="miscellaneous">
    <text evidence="14">In the transfer reaction, the free carboxyl group of lipoic acid is attached via an amide linkage to the epsilon-amino group of a specific lysine residue of lipoyl domains of lipoate-dependent enzymes.</text>
</comment>
<dbReference type="NCBIfam" id="TIGR00545">
    <property type="entry name" value="lipoyltrans"/>
    <property type="match status" value="1"/>
</dbReference>
<evidence type="ECO:0000259" key="15">
    <source>
        <dbReference type="PROSITE" id="PS51733"/>
    </source>
</evidence>
<reference evidence="16 17" key="1">
    <citation type="journal article" date="2011" name="Appl. Environ. Microbiol.">
        <title>Genome signatures of Escherichia coli O157:H7 isolates from the bovine host reservoir.</title>
        <authorList>
            <person name="Eppinger M."/>
            <person name="Mammel M.K."/>
            <person name="Leclerc J.E."/>
            <person name="Ravel J."/>
            <person name="Cebula T.A."/>
        </authorList>
    </citation>
    <scope>NUCLEOTIDE SEQUENCE [LARGE SCALE GENOMIC DNA]</scope>
    <source>
        <strain evidence="16 17">EC869</strain>
    </source>
</reference>
<comment type="subunit">
    <text evidence="14">Monomer.</text>
</comment>
<dbReference type="GO" id="GO:0017118">
    <property type="term" value="F:lipoyltransferase activity"/>
    <property type="evidence" value="ECO:0007669"/>
    <property type="project" value="TreeGrafter"/>
</dbReference>
<dbReference type="PROSITE" id="PS51733">
    <property type="entry name" value="BPL_LPL_CATALYTIC"/>
    <property type="match status" value="1"/>
</dbReference>
<feature type="binding site" evidence="14">
    <location>
        <position position="295"/>
    </location>
    <ligand>
        <name>ATP</name>
        <dbReference type="ChEBI" id="CHEBI:30616"/>
    </ligand>
</feature>
<dbReference type="EC" id="6.3.1.20" evidence="14"/>
<dbReference type="SUPFAM" id="SSF82649">
    <property type="entry name" value="SufE/NifU"/>
    <property type="match status" value="1"/>
</dbReference>
<dbReference type="UniPathway" id="UPA00537">
    <property type="reaction ID" value="UER00594"/>
</dbReference>
<evidence type="ECO:0000256" key="9">
    <source>
        <dbReference type="ARBA" id="ARBA00022741"/>
    </source>
</evidence>
<dbReference type="CDD" id="cd16435">
    <property type="entry name" value="BPL_LplA_LipB"/>
    <property type="match status" value="1"/>
</dbReference>
<evidence type="ECO:0000256" key="13">
    <source>
        <dbReference type="ARBA" id="ARBA00048037"/>
    </source>
</evidence>
<dbReference type="InterPro" id="IPR004143">
    <property type="entry name" value="BPL_LPL_catalytic"/>
</dbReference>
<evidence type="ECO:0000256" key="6">
    <source>
        <dbReference type="ARBA" id="ARBA00022490"/>
    </source>
</evidence>
<keyword evidence="6 14" id="KW-0963">Cytoplasm</keyword>
<evidence type="ECO:0000256" key="14">
    <source>
        <dbReference type="HAMAP-Rule" id="MF_01602"/>
    </source>
</evidence>
<organism evidence="16 17">
    <name type="scientific">Escherichia coli O157:H7 (strain EC869)</name>
    <dbReference type="NCBI Taxonomy" id="478008"/>
    <lineage>
        <taxon>Bacteria</taxon>
        <taxon>Pseudomonadati</taxon>
        <taxon>Pseudomonadota</taxon>
        <taxon>Gammaproteobacteria</taxon>
        <taxon>Enterobacterales</taxon>
        <taxon>Enterobacteriaceae</taxon>
        <taxon>Escherichia</taxon>
    </lineage>
</organism>
<dbReference type="InterPro" id="IPR045864">
    <property type="entry name" value="aa-tRNA-synth_II/BPL/LPL"/>
</dbReference>
<evidence type="ECO:0000256" key="11">
    <source>
        <dbReference type="ARBA" id="ARBA00022989"/>
    </source>
</evidence>
<comment type="catalytic activity">
    <reaction evidence="13 14">
        <text>L-lysyl-[lipoyl-carrier protein] + (R)-lipoate + ATP = N(6)-[(R)-lipoyl]-L-lysyl-[lipoyl-carrier protein] + AMP + diphosphate + H(+)</text>
        <dbReference type="Rhea" id="RHEA:49288"/>
        <dbReference type="Rhea" id="RHEA-COMP:10500"/>
        <dbReference type="Rhea" id="RHEA-COMP:10502"/>
        <dbReference type="ChEBI" id="CHEBI:15378"/>
        <dbReference type="ChEBI" id="CHEBI:29969"/>
        <dbReference type="ChEBI" id="CHEBI:30616"/>
        <dbReference type="ChEBI" id="CHEBI:33019"/>
        <dbReference type="ChEBI" id="CHEBI:83088"/>
        <dbReference type="ChEBI" id="CHEBI:83099"/>
        <dbReference type="ChEBI" id="CHEBI:456215"/>
        <dbReference type="EC" id="6.3.1.20"/>
    </reaction>
</comment>
<dbReference type="BioCyc" id="ECOL478008-HMP:G76-487269-MONOMER"/>
<dbReference type="GO" id="GO:0005524">
    <property type="term" value="F:ATP binding"/>
    <property type="evidence" value="ECO:0007669"/>
    <property type="project" value="UniProtKB-KW"/>
</dbReference>
<evidence type="ECO:0000256" key="1">
    <source>
        <dbReference type="ARBA" id="ARBA00004236"/>
    </source>
</evidence>
<evidence type="ECO:0000256" key="10">
    <source>
        <dbReference type="ARBA" id="ARBA00022840"/>
    </source>
</evidence>
<evidence type="ECO:0000256" key="2">
    <source>
        <dbReference type="ARBA" id="ARBA00005085"/>
    </source>
</evidence>
<dbReference type="Gene3D" id="3.30.930.10">
    <property type="entry name" value="Bira Bifunctional Protein, Domain 2"/>
    <property type="match status" value="1"/>
</dbReference>
<dbReference type="Proteomes" id="UP000004641">
    <property type="component" value="Unassembled WGS sequence"/>
</dbReference>
<dbReference type="Pfam" id="PF10144">
    <property type="entry name" value="SMP_2"/>
    <property type="match status" value="1"/>
</dbReference>
<dbReference type="HAMAP" id="MF_01602">
    <property type="entry name" value="LplA"/>
    <property type="match status" value="1"/>
</dbReference>
<comment type="caution">
    <text evidence="16">The sequence shown here is derived from an EMBL/GenBank/DDBJ whole genome shotgun (WGS) entry which is preliminary data.</text>
</comment>
<dbReference type="Pfam" id="PF21948">
    <property type="entry name" value="LplA-B_cat"/>
    <property type="match status" value="1"/>
</dbReference>
<keyword evidence="12" id="KW-0472">Membrane</keyword>
<protein>
    <recommendedName>
        <fullName evidence="14">Lipoate-protein ligase A</fullName>
        <ecNumber evidence="14">6.3.1.20</ecNumber>
    </recommendedName>
    <alternativeName>
        <fullName evidence="14">Lipoate--protein ligase</fullName>
    </alternativeName>
</protein>
<evidence type="ECO:0000256" key="3">
    <source>
        <dbReference type="ARBA" id="ARBA00005124"/>
    </source>
</evidence>
<dbReference type="FunFam" id="3.30.390.50:FF:000002">
    <property type="entry name" value="Lipoate-protein ligase A"/>
    <property type="match status" value="1"/>
</dbReference>
<dbReference type="GO" id="GO:0016979">
    <property type="term" value="F:lipoate-protein ligase activity"/>
    <property type="evidence" value="ECO:0007669"/>
    <property type="project" value="UniProtKB-UniRule"/>
</dbReference>
<evidence type="ECO:0000313" key="17">
    <source>
        <dbReference type="Proteomes" id="UP000004641"/>
    </source>
</evidence>
<accession>A0A0H3Q3D6</accession>
<comment type="similarity">
    <text evidence="4">Belongs to the Smp family.</text>
</comment>
<comment type="pathway">
    <text evidence="3 14">Protein modification; protein lipoylation via exogenous pathway; protein N(6)-(lipoyl)lysine from lipoate: step 1/2.</text>
</comment>
<evidence type="ECO:0000256" key="7">
    <source>
        <dbReference type="ARBA" id="ARBA00022598"/>
    </source>
</evidence>
<name>A0A0H3Q3D6_ECO5C</name>
<dbReference type="GO" id="GO:0005829">
    <property type="term" value="C:cytosol"/>
    <property type="evidence" value="ECO:0007669"/>
    <property type="project" value="TreeGrafter"/>
</dbReference>
<dbReference type="GO" id="GO:0005886">
    <property type="term" value="C:plasma membrane"/>
    <property type="evidence" value="ECO:0007669"/>
    <property type="project" value="UniProtKB-SubCell"/>
</dbReference>
<dbReference type="SUPFAM" id="SSF55681">
    <property type="entry name" value="Class II aaRS and biotin synthetases"/>
    <property type="match status" value="1"/>
</dbReference>
<dbReference type="PANTHER" id="PTHR12561:SF3">
    <property type="entry name" value="LIPOYLTRANSFERASE 1, MITOCHONDRIAL"/>
    <property type="match status" value="1"/>
</dbReference>
<feature type="domain" description="BPL/LPL catalytic" evidence="15">
    <location>
        <begin position="253"/>
        <end position="440"/>
    </location>
</feature>
<keyword evidence="7 14" id="KW-0436">Ligase</keyword>
<evidence type="ECO:0000256" key="5">
    <source>
        <dbReference type="ARBA" id="ARBA00022475"/>
    </source>
</evidence>
<dbReference type="InterPro" id="IPR004562">
    <property type="entry name" value="LipoylTrfase_LipoateP_Ligase"/>
</dbReference>
<sequence>MARTKLKFRLHRAVIVLFCLALLVALMQGASWFSQNHQRQRNPQLEELARTLARQVTLNVAPLMRTDSPDEKRIQAILDQLTDESRILDAGVYDEQGDLIARSGESVEVRDRLALDGKKAGGYFNQQIVEPIAGKNGPLGYLRLTLDTHTLATEAQQVDNTTNILRLMLLLSLAIGVVLTRTLLQGKRTRWQQSPFLLTASKPVPEEEESEKKECPITTRKEIVMSTLRLLISDSYDPWFNLAVEECIFRQMPATQRVLFLWRNADTVVIGRAQNPWKECNTRRMEEDNVRLARRSSGGGAVFHDLGNTCFTFMAGKPEYDKTISTSIVLNALNALGVSAEASGRNDLVVKTAEGDRKVSGSAYRETKDRGFHHGTLLLNADLSRLANYLNPDKKKLAAKGITSVRSRVTNLTELLPGIPHEQVCEAITEAFFAHYGERVEAEIISPDKTPDLPNFAETFARQSSWEWNFGQAPAFSHLLDERFSWGGVELHFDVEKGHITRAQVFTDSLNPAPLEALAGRLQGCLYRADMLQQECEALLVDFPDQEKELRELSTWIAGAVR</sequence>
<proteinExistence type="inferred from homology"/>
<keyword evidence="10 14" id="KW-0067">ATP-binding</keyword>
<dbReference type="InterPro" id="IPR019491">
    <property type="entry name" value="Lipoate_protein_ligase_C"/>
</dbReference>
<evidence type="ECO:0000256" key="4">
    <source>
        <dbReference type="ARBA" id="ARBA00005362"/>
    </source>
</evidence>
<feature type="binding site" evidence="14">
    <location>
        <begin position="300"/>
        <end position="303"/>
    </location>
    <ligand>
        <name>ATP</name>
        <dbReference type="ChEBI" id="CHEBI:30616"/>
    </ligand>
</feature>
<keyword evidence="11" id="KW-1133">Transmembrane helix</keyword>
<evidence type="ECO:0000256" key="8">
    <source>
        <dbReference type="ARBA" id="ARBA00022692"/>
    </source>
</evidence>
<feature type="binding site" evidence="14">
    <location>
        <position position="358"/>
    </location>
    <ligand>
        <name>(R)-lipoate</name>
        <dbReference type="ChEBI" id="CHEBI:83088"/>
    </ligand>
</feature>
<comment type="function">
    <text evidence="14">Catalyzes both the ATP-dependent activation of exogenously supplied lipoate to lipoyl-AMP and the transfer of the activated lipoyl onto the lipoyl domains of lipoate-dependent enzymes.</text>
</comment>
<feature type="binding site" evidence="14">
    <location>
        <position position="358"/>
    </location>
    <ligand>
        <name>ATP</name>
        <dbReference type="ChEBI" id="CHEBI:30616"/>
    </ligand>
</feature>
<keyword evidence="5" id="KW-1003">Cell membrane</keyword>
<comment type="subcellular location">
    <subcellularLocation>
        <location evidence="1">Cell membrane</location>
    </subcellularLocation>
    <subcellularLocation>
        <location evidence="14">Cytoplasm</location>
    </subcellularLocation>
</comment>
<dbReference type="Gene3D" id="3.30.390.50">
    <property type="entry name" value="CO dehydrogenase flavoprotein, C-terminal domain"/>
    <property type="match status" value="1"/>
</dbReference>
<keyword evidence="9 14" id="KW-0547">Nucleotide-binding</keyword>
<keyword evidence="8" id="KW-0812">Transmembrane</keyword>
<dbReference type="InterPro" id="IPR019305">
    <property type="entry name" value="Uncharacterised_Smp"/>
</dbReference>
<dbReference type="Pfam" id="PF10437">
    <property type="entry name" value="Lip_prot_lig_C"/>
    <property type="match status" value="1"/>
</dbReference>